<evidence type="ECO:0000256" key="2">
    <source>
        <dbReference type="SAM" id="MobiDB-lite"/>
    </source>
</evidence>
<accession>A0A397TYD2</accession>
<keyword evidence="5" id="KW-1185">Reference proteome</keyword>
<dbReference type="EMBL" id="QKWP01002708">
    <property type="protein sequence ID" value="RIB02401.1"/>
    <property type="molecule type" value="Genomic_DNA"/>
</dbReference>
<dbReference type="Gene3D" id="4.10.240.10">
    <property type="entry name" value="Zn(2)-C6 fungal-type DNA-binding domain"/>
    <property type="match status" value="1"/>
</dbReference>
<evidence type="ECO:0000259" key="3">
    <source>
        <dbReference type="PROSITE" id="PS50048"/>
    </source>
</evidence>
<dbReference type="GO" id="GO:0000981">
    <property type="term" value="F:DNA-binding transcription factor activity, RNA polymerase II-specific"/>
    <property type="evidence" value="ECO:0007669"/>
    <property type="project" value="InterPro"/>
</dbReference>
<protein>
    <recommendedName>
        <fullName evidence="3">Zn(2)-C6 fungal-type domain-containing protein</fullName>
    </recommendedName>
</protein>
<dbReference type="InterPro" id="IPR050797">
    <property type="entry name" value="Carb_Metab_Trans_Reg"/>
</dbReference>
<evidence type="ECO:0000313" key="5">
    <source>
        <dbReference type="Proteomes" id="UP000266673"/>
    </source>
</evidence>
<dbReference type="AlphaFoldDB" id="A0A397TYD2"/>
<dbReference type="Proteomes" id="UP000266673">
    <property type="component" value="Unassembled WGS sequence"/>
</dbReference>
<dbReference type="Pfam" id="PF00172">
    <property type="entry name" value="Zn_clus"/>
    <property type="match status" value="1"/>
</dbReference>
<dbReference type="InterPro" id="IPR001138">
    <property type="entry name" value="Zn2Cys6_DnaBD"/>
</dbReference>
<dbReference type="CDD" id="cd00067">
    <property type="entry name" value="GAL4"/>
    <property type="match status" value="1"/>
</dbReference>
<dbReference type="OrthoDB" id="2384352at2759"/>
<evidence type="ECO:0000256" key="1">
    <source>
        <dbReference type="ARBA" id="ARBA00023242"/>
    </source>
</evidence>
<organism evidence="4 5">
    <name type="scientific">Gigaspora rosea</name>
    <dbReference type="NCBI Taxonomy" id="44941"/>
    <lineage>
        <taxon>Eukaryota</taxon>
        <taxon>Fungi</taxon>
        <taxon>Fungi incertae sedis</taxon>
        <taxon>Mucoromycota</taxon>
        <taxon>Glomeromycotina</taxon>
        <taxon>Glomeromycetes</taxon>
        <taxon>Diversisporales</taxon>
        <taxon>Gigasporaceae</taxon>
        <taxon>Gigaspora</taxon>
    </lineage>
</organism>
<feature type="region of interest" description="Disordered" evidence="2">
    <location>
        <begin position="1"/>
        <end position="21"/>
    </location>
</feature>
<gene>
    <name evidence="4" type="ORF">C2G38_2291506</name>
</gene>
<sequence length="176" mass="20588">MSFLHQEQHQRKRQQRKQRGPYTVKACTNCQQKHAKCSGETTCKRCTQRNLVCTFNDSGKKRGPKKNGKYPEQVYVLNGPQNDFYETSMLSSVISNPEQGHTSTLSSPSEYLQQQSDNFDEFTHYSNFYEDQNIYGSEEIGLFSYQPYIDARYIIDNTYFSNNLFLYDNLLFSDDN</sequence>
<proteinExistence type="predicted"/>
<dbReference type="SUPFAM" id="SSF57701">
    <property type="entry name" value="Zn2/Cys6 DNA-binding domain"/>
    <property type="match status" value="1"/>
</dbReference>
<dbReference type="PANTHER" id="PTHR31668">
    <property type="entry name" value="GLUCOSE TRANSPORT TRANSCRIPTION REGULATOR RGT1-RELATED-RELATED"/>
    <property type="match status" value="1"/>
</dbReference>
<feature type="domain" description="Zn(2)-C6 fungal-type" evidence="3">
    <location>
        <begin position="26"/>
        <end position="55"/>
    </location>
</feature>
<feature type="compositionally biased region" description="Basic residues" evidence="2">
    <location>
        <begin position="10"/>
        <end position="19"/>
    </location>
</feature>
<dbReference type="InterPro" id="IPR036864">
    <property type="entry name" value="Zn2-C6_fun-type_DNA-bd_sf"/>
</dbReference>
<reference evidence="4 5" key="1">
    <citation type="submission" date="2018-06" db="EMBL/GenBank/DDBJ databases">
        <title>Comparative genomics reveals the genomic features of Rhizophagus irregularis, R. cerebriforme, R. diaphanum and Gigaspora rosea, and their symbiotic lifestyle signature.</title>
        <authorList>
            <person name="Morin E."/>
            <person name="San Clemente H."/>
            <person name="Chen E.C.H."/>
            <person name="De La Providencia I."/>
            <person name="Hainaut M."/>
            <person name="Kuo A."/>
            <person name="Kohler A."/>
            <person name="Murat C."/>
            <person name="Tang N."/>
            <person name="Roy S."/>
            <person name="Loubradou J."/>
            <person name="Henrissat B."/>
            <person name="Grigoriev I.V."/>
            <person name="Corradi N."/>
            <person name="Roux C."/>
            <person name="Martin F.M."/>
        </authorList>
    </citation>
    <scope>NUCLEOTIDE SEQUENCE [LARGE SCALE GENOMIC DNA]</scope>
    <source>
        <strain evidence="4 5">DAOM 194757</strain>
    </source>
</reference>
<dbReference type="GO" id="GO:0008270">
    <property type="term" value="F:zinc ion binding"/>
    <property type="evidence" value="ECO:0007669"/>
    <property type="project" value="InterPro"/>
</dbReference>
<evidence type="ECO:0000313" key="4">
    <source>
        <dbReference type="EMBL" id="RIB02401.1"/>
    </source>
</evidence>
<comment type="caution">
    <text evidence="4">The sequence shown here is derived from an EMBL/GenBank/DDBJ whole genome shotgun (WGS) entry which is preliminary data.</text>
</comment>
<dbReference type="SMART" id="SM00066">
    <property type="entry name" value="GAL4"/>
    <property type="match status" value="1"/>
</dbReference>
<dbReference type="PROSITE" id="PS50048">
    <property type="entry name" value="ZN2_CY6_FUNGAL_2"/>
    <property type="match status" value="1"/>
</dbReference>
<dbReference type="PANTHER" id="PTHR31668:SF24">
    <property type="entry name" value="TRANSCRIPTION FACTOR, PUTATIVE-RELATED"/>
    <property type="match status" value="1"/>
</dbReference>
<name>A0A397TYD2_9GLOM</name>
<keyword evidence="1" id="KW-0539">Nucleus</keyword>